<gene>
    <name evidence="1" type="ORF">IFT62_04180</name>
</gene>
<proteinExistence type="predicted"/>
<dbReference type="RefSeq" id="WP_191943156.1">
    <property type="nucleotide sequence ID" value="NZ_JACYNP010000002.1"/>
</dbReference>
<protein>
    <submittedName>
        <fullName evidence="1">Type III secretion protein</fullName>
    </submittedName>
</protein>
<dbReference type="EMBL" id="JACYNP010000002">
    <property type="protein sequence ID" value="MBD8120403.1"/>
    <property type="molecule type" value="Genomic_DNA"/>
</dbReference>
<sequence>MSDAFSAQRQAWQGMIEQPLAFVADRCVRECLPAELDDKHYRALRAAPRFEARLLQRLTGHFNLHTAALQTPPQDEDLPVLLLSAEQFQRLPRLCGAIWHSATLSREIRSHVVNQLRGALGNEVFAQALAHRSLAGAADLLRQPADLVQAIDRDGAACVLAWLQQQPAGLAAWLRLRLDVPLGEEAAATATATFDPHIVRRAATTFNNVFSTAAGESA</sequence>
<evidence type="ECO:0000313" key="1">
    <source>
        <dbReference type="EMBL" id="MBD8120403.1"/>
    </source>
</evidence>
<comment type="caution">
    <text evidence="1">The sequence shown here is derived from an EMBL/GenBank/DDBJ whole genome shotgun (WGS) entry which is preliminary data.</text>
</comment>
<accession>A0ABR9A2T9</accession>
<dbReference type="Proteomes" id="UP000625247">
    <property type="component" value="Unassembled WGS sequence"/>
</dbReference>
<evidence type="ECO:0000313" key="2">
    <source>
        <dbReference type="Proteomes" id="UP000625247"/>
    </source>
</evidence>
<organism evidence="1 2">
    <name type="scientific">Pseudomonas lutea</name>
    <dbReference type="NCBI Taxonomy" id="243924"/>
    <lineage>
        <taxon>Bacteria</taxon>
        <taxon>Pseudomonadati</taxon>
        <taxon>Pseudomonadota</taxon>
        <taxon>Gammaproteobacteria</taxon>
        <taxon>Pseudomonadales</taxon>
        <taxon>Pseudomonadaceae</taxon>
        <taxon>Pseudomonas</taxon>
    </lineage>
</organism>
<name>A0ABR9A2T9_9PSED</name>
<reference evidence="1 2" key="1">
    <citation type="journal article" date="2020" name="FEMS Microbiol. Ecol.">
        <title>Temporal dynamics of bacterial communities during seed development and maturation.</title>
        <authorList>
            <person name="Chesneau G."/>
            <person name="Torres-Cortes G."/>
            <person name="Briand M."/>
            <person name="Darrasse A."/>
            <person name="Preveaux A."/>
            <person name="Marais C."/>
            <person name="Jacques M.A."/>
            <person name="Shade A."/>
            <person name="Barret M."/>
        </authorList>
    </citation>
    <scope>NUCLEOTIDE SEQUENCE [LARGE SCALE GENOMIC DNA]</scope>
    <source>
        <strain evidence="1 2">CFBP13723</strain>
    </source>
</reference>
<keyword evidence="2" id="KW-1185">Reference proteome</keyword>